<dbReference type="Proteomes" id="UP001138997">
    <property type="component" value="Unassembled WGS sequence"/>
</dbReference>
<dbReference type="InterPro" id="IPR016032">
    <property type="entry name" value="Sig_transdc_resp-reg_C-effctor"/>
</dbReference>
<dbReference type="GO" id="GO:0003677">
    <property type="term" value="F:DNA binding"/>
    <property type="evidence" value="ECO:0007669"/>
    <property type="project" value="UniProtKB-KW"/>
</dbReference>
<dbReference type="InterPro" id="IPR011006">
    <property type="entry name" value="CheY-like_superfamily"/>
</dbReference>
<keyword evidence="2" id="KW-0238">DNA-binding</keyword>
<dbReference type="InterPro" id="IPR039420">
    <property type="entry name" value="WalR-like"/>
</dbReference>
<organism evidence="6 7">
    <name type="scientific">Kineosporia babensis</name>
    <dbReference type="NCBI Taxonomy" id="499548"/>
    <lineage>
        <taxon>Bacteria</taxon>
        <taxon>Bacillati</taxon>
        <taxon>Actinomycetota</taxon>
        <taxon>Actinomycetes</taxon>
        <taxon>Kineosporiales</taxon>
        <taxon>Kineosporiaceae</taxon>
        <taxon>Kineosporia</taxon>
    </lineage>
</organism>
<dbReference type="SUPFAM" id="SSF52172">
    <property type="entry name" value="CheY-like"/>
    <property type="match status" value="1"/>
</dbReference>
<dbReference type="Pfam" id="PF00196">
    <property type="entry name" value="GerE"/>
    <property type="match status" value="1"/>
</dbReference>
<accession>A0A9X1N788</accession>
<evidence type="ECO:0000259" key="4">
    <source>
        <dbReference type="PROSITE" id="PS50043"/>
    </source>
</evidence>
<dbReference type="RefSeq" id="WP_231438575.1">
    <property type="nucleotide sequence ID" value="NZ_JAJOMB010000001.1"/>
</dbReference>
<protein>
    <submittedName>
        <fullName evidence="6">Response regulator transcription factor</fullName>
    </submittedName>
</protein>
<dbReference type="AlphaFoldDB" id="A0A9X1N788"/>
<evidence type="ECO:0000259" key="5">
    <source>
        <dbReference type="PROSITE" id="PS50110"/>
    </source>
</evidence>
<keyword evidence="1 3" id="KW-0597">Phosphoprotein</keyword>
<dbReference type="InterPro" id="IPR001789">
    <property type="entry name" value="Sig_transdc_resp-reg_receiver"/>
</dbReference>
<dbReference type="Gene3D" id="3.40.50.2300">
    <property type="match status" value="1"/>
</dbReference>
<gene>
    <name evidence="6" type="ORF">LR394_02000</name>
</gene>
<sequence length="214" mass="22802">MNHEIRYPVRVLLADDHALVRAGLAALLDAHPQIAVVGEAADGGQAIELTQNAEPDVVLMDLSMPGVDGITATRELLALRPQTQVLVLTSFSDRDRVRDALAAGAIGYLLKDSDPQDVVAGVLAAAKQGSPLDPRVARTLLTEGAVGPKPQLPPLSPRELDVLRLVAKGMANKQVGRALGISERTVKVHLGNVFRRIGVQDRTSAALWARENLT</sequence>
<evidence type="ECO:0000313" key="7">
    <source>
        <dbReference type="Proteomes" id="UP001138997"/>
    </source>
</evidence>
<name>A0A9X1N788_9ACTN</name>
<dbReference type="PROSITE" id="PS00622">
    <property type="entry name" value="HTH_LUXR_1"/>
    <property type="match status" value="1"/>
</dbReference>
<dbReference type="Pfam" id="PF00072">
    <property type="entry name" value="Response_reg"/>
    <property type="match status" value="1"/>
</dbReference>
<dbReference type="GO" id="GO:0006355">
    <property type="term" value="P:regulation of DNA-templated transcription"/>
    <property type="evidence" value="ECO:0007669"/>
    <property type="project" value="InterPro"/>
</dbReference>
<feature type="domain" description="HTH luxR-type" evidence="4">
    <location>
        <begin position="148"/>
        <end position="213"/>
    </location>
</feature>
<dbReference type="PANTHER" id="PTHR43214:SF43">
    <property type="entry name" value="TWO-COMPONENT RESPONSE REGULATOR"/>
    <property type="match status" value="1"/>
</dbReference>
<reference evidence="6" key="1">
    <citation type="submission" date="2021-11" db="EMBL/GenBank/DDBJ databases">
        <title>Streptomyces corallinus and Kineosporia corallina sp. nov., two new coral-derived marine actinobacteria.</title>
        <authorList>
            <person name="Buangrab K."/>
            <person name="Sutthacheep M."/>
            <person name="Yeemin T."/>
            <person name="Harunari E."/>
            <person name="Igarashi Y."/>
            <person name="Sripreechasak P."/>
            <person name="Kanchanasin P."/>
            <person name="Tanasupawat S."/>
            <person name="Phongsopitanun W."/>
        </authorList>
    </citation>
    <scope>NUCLEOTIDE SEQUENCE</scope>
    <source>
        <strain evidence="6">JCM 31032</strain>
    </source>
</reference>
<evidence type="ECO:0000313" key="6">
    <source>
        <dbReference type="EMBL" id="MCD5309652.1"/>
    </source>
</evidence>
<dbReference type="GO" id="GO:0000160">
    <property type="term" value="P:phosphorelay signal transduction system"/>
    <property type="evidence" value="ECO:0007669"/>
    <property type="project" value="InterPro"/>
</dbReference>
<dbReference type="InterPro" id="IPR000792">
    <property type="entry name" value="Tscrpt_reg_LuxR_C"/>
</dbReference>
<dbReference type="SMART" id="SM00421">
    <property type="entry name" value="HTH_LUXR"/>
    <property type="match status" value="1"/>
</dbReference>
<dbReference type="PRINTS" id="PR00038">
    <property type="entry name" value="HTHLUXR"/>
</dbReference>
<feature type="modified residue" description="4-aspartylphosphate" evidence="3">
    <location>
        <position position="61"/>
    </location>
</feature>
<dbReference type="InterPro" id="IPR058245">
    <property type="entry name" value="NreC/VraR/RcsB-like_REC"/>
</dbReference>
<keyword evidence="7" id="KW-1185">Reference proteome</keyword>
<dbReference type="PROSITE" id="PS50043">
    <property type="entry name" value="HTH_LUXR_2"/>
    <property type="match status" value="1"/>
</dbReference>
<dbReference type="EMBL" id="JAJOMB010000001">
    <property type="protein sequence ID" value="MCD5309652.1"/>
    <property type="molecule type" value="Genomic_DNA"/>
</dbReference>
<dbReference type="PANTHER" id="PTHR43214">
    <property type="entry name" value="TWO-COMPONENT RESPONSE REGULATOR"/>
    <property type="match status" value="1"/>
</dbReference>
<comment type="caution">
    <text evidence="6">The sequence shown here is derived from an EMBL/GenBank/DDBJ whole genome shotgun (WGS) entry which is preliminary data.</text>
</comment>
<dbReference type="SMART" id="SM00448">
    <property type="entry name" value="REC"/>
    <property type="match status" value="1"/>
</dbReference>
<evidence type="ECO:0000256" key="1">
    <source>
        <dbReference type="ARBA" id="ARBA00022553"/>
    </source>
</evidence>
<dbReference type="SUPFAM" id="SSF46894">
    <property type="entry name" value="C-terminal effector domain of the bipartite response regulators"/>
    <property type="match status" value="1"/>
</dbReference>
<dbReference type="PROSITE" id="PS50110">
    <property type="entry name" value="RESPONSE_REGULATORY"/>
    <property type="match status" value="1"/>
</dbReference>
<evidence type="ECO:0000256" key="3">
    <source>
        <dbReference type="PROSITE-ProRule" id="PRU00169"/>
    </source>
</evidence>
<dbReference type="CDD" id="cd17535">
    <property type="entry name" value="REC_NarL-like"/>
    <property type="match status" value="1"/>
</dbReference>
<dbReference type="CDD" id="cd06170">
    <property type="entry name" value="LuxR_C_like"/>
    <property type="match status" value="1"/>
</dbReference>
<feature type="domain" description="Response regulatory" evidence="5">
    <location>
        <begin position="10"/>
        <end position="126"/>
    </location>
</feature>
<proteinExistence type="predicted"/>
<evidence type="ECO:0000256" key="2">
    <source>
        <dbReference type="ARBA" id="ARBA00023125"/>
    </source>
</evidence>